<protein>
    <submittedName>
        <fullName evidence="3">Carotenoid 1,2-hydratase</fullName>
    </submittedName>
</protein>
<dbReference type="Gene3D" id="2.40.370.10">
    <property type="entry name" value="AttH-like domain"/>
    <property type="match status" value="2"/>
</dbReference>
<dbReference type="PROSITE" id="PS51257">
    <property type="entry name" value="PROKAR_LIPOPROTEIN"/>
    <property type="match status" value="1"/>
</dbReference>
<dbReference type="PANTHER" id="PTHR38591">
    <property type="entry name" value="HYDROLASE"/>
    <property type="match status" value="1"/>
</dbReference>
<dbReference type="EMBL" id="DRPZ01000255">
    <property type="protein sequence ID" value="HGY10392.1"/>
    <property type="molecule type" value="Genomic_DNA"/>
</dbReference>
<feature type="domain" description="AttH" evidence="2">
    <location>
        <begin position="43"/>
        <end position="202"/>
    </location>
</feature>
<dbReference type="PANTHER" id="PTHR38591:SF1">
    <property type="entry name" value="BLL1000 PROTEIN"/>
    <property type="match status" value="1"/>
</dbReference>
<organism evidence="3">
    <name type="scientific">Oceanithermus profundus</name>
    <dbReference type="NCBI Taxonomy" id="187137"/>
    <lineage>
        <taxon>Bacteria</taxon>
        <taxon>Thermotogati</taxon>
        <taxon>Deinococcota</taxon>
        <taxon>Deinococci</taxon>
        <taxon>Thermales</taxon>
        <taxon>Thermaceae</taxon>
        <taxon>Oceanithermus</taxon>
    </lineage>
</organism>
<evidence type="ECO:0000313" key="3">
    <source>
        <dbReference type="EMBL" id="HGY10392.1"/>
    </source>
</evidence>
<evidence type="ECO:0000256" key="1">
    <source>
        <dbReference type="SAM" id="SignalP"/>
    </source>
</evidence>
<dbReference type="AlphaFoldDB" id="A0A7C4ZEG8"/>
<dbReference type="Proteomes" id="UP000885759">
    <property type="component" value="Unassembled WGS sequence"/>
</dbReference>
<dbReference type="InterPro" id="IPR010791">
    <property type="entry name" value="AttH_dom"/>
</dbReference>
<dbReference type="InterPro" id="IPR023374">
    <property type="entry name" value="AttH-like_dom_sf"/>
</dbReference>
<feature type="chain" id="PRO_5027902688" evidence="1">
    <location>
        <begin position="25"/>
        <end position="337"/>
    </location>
</feature>
<dbReference type="Pfam" id="PF07143">
    <property type="entry name" value="CrtC"/>
    <property type="match status" value="1"/>
</dbReference>
<feature type="signal peptide" evidence="1">
    <location>
        <begin position="1"/>
        <end position="24"/>
    </location>
</feature>
<accession>A0A7C4ZEG8</accession>
<reference evidence="3" key="1">
    <citation type="journal article" date="2020" name="mSystems">
        <title>Genome- and Community-Level Interaction Insights into Carbon Utilization and Element Cycling Functions of Hydrothermarchaeota in Hydrothermal Sediment.</title>
        <authorList>
            <person name="Zhou Z."/>
            <person name="Liu Y."/>
            <person name="Xu W."/>
            <person name="Pan J."/>
            <person name="Luo Z.H."/>
            <person name="Li M."/>
        </authorList>
    </citation>
    <scope>NUCLEOTIDE SEQUENCE [LARGE SCALE GENOMIC DNA]</scope>
    <source>
        <strain evidence="3">HyVt-570</strain>
    </source>
</reference>
<sequence length="337" mass="38625">MPRAFWIGLTLALLLTACAPRLQGVDPSHPPRPDQWDPQPAPVEWWYVSAYLPESDLAFHWAFFKYYAPEGYRVLGLPARALFPYAFASQHLALTDLRADRFRFLERHDFPALKATVRGSPLYLELEGWRFEQTRRGFRLAAGPVDVELIPQKPPVVHPPGWSGTAETGRMYYVSYTRAELRGAVAGREVRGTAWIDHQWGEQMSGVAALWDWYGVHLSSGDDLMLYRIRDPRGRVKALHATRVHPSGRAERLEVERMEPLAWWTSPVTGLRYAVAWRVAGKDWALELRPVRLKQEIRGTGLPVAYWEGPVEGFGSWFGREVRVWGMGEFVGGRYRR</sequence>
<comment type="caution">
    <text evidence="3">The sequence shown here is derived from an EMBL/GenBank/DDBJ whole genome shotgun (WGS) entry which is preliminary data.</text>
</comment>
<gene>
    <name evidence="3" type="ORF">ENK37_10160</name>
</gene>
<evidence type="ECO:0000259" key="2">
    <source>
        <dbReference type="Pfam" id="PF07143"/>
    </source>
</evidence>
<name>A0A7C4ZEG8_9DEIN</name>
<dbReference type="SUPFAM" id="SSF159245">
    <property type="entry name" value="AttH-like"/>
    <property type="match status" value="1"/>
</dbReference>
<proteinExistence type="predicted"/>
<dbReference type="Pfam" id="PF17186">
    <property type="entry name" value="Lipocalin_9"/>
    <property type="match status" value="1"/>
</dbReference>
<keyword evidence="1" id="KW-0732">Signal</keyword>